<name>A0A087D4I3_BIFRU</name>
<comment type="caution">
    <text evidence="1">The sequence shown here is derived from an EMBL/GenBank/DDBJ whole genome shotgun (WGS) entry which is preliminary data.</text>
</comment>
<dbReference type="RefSeq" id="WP_237743746.1">
    <property type="nucleotide sequence ID" value="NZ_JACJUA010000002.1"/>
</dbReference>
<dbReference type="EMBL" id="JGZL01000003">
    <property type="protein sequence ID" value="KFI90433.1"/>
    <property type="molecule type" value="Genomic_DNA"/>
</dbReference>
<evidence type="ECO:0000313" key="1">
    <source>
        <dbReference type="EMBL" id="KFI90433.1"/>
    </source>
</evidence>
<evidence type="ECO:0008006" key="3">
    <source>
        <dbReference type="Google" id="ProtNLM"/>
    </source>
</evidence>
<gene>
    <name evidence="1" type="ORF">BRUM_0198</name>
</gene>
<proteinExistence type="predicted"/>
<evidence type="ECO:0000313" key="2">
    <source>
        <dbReference type="Proteomes" id="UP000029078"/>
    </source>
</evidence>
<dbReference type="AlphaFoldDB" id="A0A087D4I3"/>
<protein>
    <recommendedName>
        <fullName evidence="3">DUF4192 domain-containing protein</fullName>
    </recommendedName>
</protein>
<sequence length="215" mass="23935">MMNMIDETTPIPATEMDQLGEWLTEDCKSRGMEETIRAFLGEPFGRWMDFLADSPSGVDGPEGARGLSRSDILAIAVALERAMSVRDALLVSIVAGEDRSPRGFLMDFMTNPMHPDNSRRLEEILKDSFRNVSATPDDARCDSGVTMMFDIIEMVPERYQVQPLAVISYVLWWMGDERAMLCALRALALDEDCSLAAIVCSAVHRHIGPAWTSET</sequence>
<keyword evidence="2" id="KW-1185">Reference proteome</keyword>
<reference evidence="1 2" key="1">
    <citation type="submission" date="2014-03" db="EMBL/GenBank/DDBJ databases">
        <title>Genomics of Bifidobacteria.</title>
        <authorList>
            <person name="Ventura M."/>
            <person name="Milani C."/>
            <person name="Lugli G.A."/>
        </authorList>
    </citation>
    <scope>NUCLEOTIDE SEQUENCE [LARGE SCALE GENOMIC DNA]</scope>
    <source>
        <strain evidence="1 2">LMG 21811</strain>
    </source>
</reference>
<dbReference type="Proteomes" id="UP000029078">
    <property type="component" value="Unassembled WGS sequence"/>
</dbReference>
<accession>A0A087D4I3</accession>
<organism evidence="1 2">
    <name type="scientific">Bifidobacterium ruminantium</name>
    <dbReference type="NCBI Taxonomy" id="78346"/>
    <lineage>
        <taxon>Bacteria</taxon>
        <taxon>Bacillati</taxon>
        <taxon>Actinomycetota</taxon>
        <taxon>Actinomycetes</taxon>
        <taxon>Bifidobacteriales</taxon>
        <taxon>Bifidobacteriaceae</taxon>
        <taxon>Bifidobacterium</taxon>
    </lineage>
</organism>
<dbReference type="eggNOG" id="ENOG5031Y4U">
    <property type="taxonomic scope" value="Bacteria"/>
</dbReference>
<dbReference type="STRING" id="78346.BRUM_0198"/>